<organism evidence="3 4">
    <name type="scientific">Anaeramoeba flamelloides</name>
    <dbReference type="NCBI Taxonomy" id="1746091"/>
    <lineage>
        <taxon>Eukaryota</taxon>
        <taxon>Metamonada</taxon>
        <taxon>Anaeramoebidae</taxon>
        <taxon>Anaeramoeba</taxon>
    </lineage>
</organism>
<dbReference type="Gene3D" id="6.10.250.1900">
    <property type="match status" value="1"/>
</dbReference>
<sequence length="291" mass="34965">MDSNLKNRVYKSSGYFHKCIIEEKKFFNMGGRLFHVHLSAVIVNLTLYKTHLCGFKNTKNDYTIDSFDYGREEIRSSYHNFTDFSNNSPTASPPPTLKEFDKEVKSRCKMIKVHSESLINDILENFDNQFSSIPPNILSMKMDNFLSKMKEENPQKENKGITTNNKDENAMEDRISSIFNYNEISILHTYNSKFRINLERKKEKRKLKKLQIKERKKRKMKKKEKKKKEKKRKKRKERKERQKKRLIKKQISYQKKKIDNMCHKDGNFKQEVFLKDIYNIRKKLLVLENKL</sequence>
<evidence type="ECO:0000259" key="2">
    <source>
        <dbReference type="Pfam" id="PF10444"/>
    </source>
</evidence>
<dbReference type="Pfam" id="PF10444">
    <property type="entry name" value="Nbl1_Borealin_N"/>
    <property type="match status" value="1"/>
</dbReference>
<proteinExistence type="predicted"/>
<dbReference type="InterPro" id="IPR018851">
    <property type="entry name" value="Borealin_N"/>
</dbReference>
<reference evidence="3" key="1">
    <citation type="submission" date="2022-08" db="EMBL/GenBank/DDBJ databases">
        <title>Novel sulfate-reducing endosymbionts in the free-living metamonad Anaeramoeba.</title>
        <authorList>
            <person name="Jerlstrom-Hultqvist J."/>
            <person name="Cepicka I."/>
            <person name="Gallot-Lavallee L."/>
            <person name="Salas-Leiva D."/>
            <person name="Curtis B.A."/>
            <person name="Zahonova K."/>
            <person name="Pipaliya S."/>
            <person name="Dacks J."/>
            <person name="Roger A.J."/>
        </authorList>
    </citation>
    <scope>NUCLEOTIDE SEQUENCE</scope>
    <source>
        <strain evidence="3">Schooner1</strain>
    </source>
</reference>
<accession>A0ABQ8YNV1</accession>
<feature type="region of interest" description="Disordered" evidence="1">
    <location>
        <begin position="206"/>
        <end position="246"/>
    </location>
</feature>
<gene>
    <name evidence="3" type="ORF">M0813_19411</name>
</gene>
<keyword evidence="4" id="KW-1185">Reference proteome</keyword>
<name>A0ABQ8YNV1_9EUKA</name>
<dbReference type="EMBL" id="JAOAOG010000136">
    <property type="protein sequence ID" value="KAJ6246272.1"/>
    <property type="molecule type" value="Genomic_DNA"/>
</dbReference>
<feature type="domain" description="Borealin N-terminal" evidence="2">
    <location>
        <begin position="97"/>
        <end position="148"/>
    </location>
</feature>
<evidence type="ECO:0000313" key="3">
    <source>
        <dbReference type="EMBL" id="KAJ6246272.1"/>
    </source>
</evidence>
<dbReference type="Proteomes" id="UP001150062">
    <property type="component" value="Unassembled WGS sequence"/>
</dbReference>
<comment type="caution">
    <text evidence="3">The sequence shown here is derived from an EMBL/GenBank/DDBJ whole genome shotgun (WGS) entry which is preliminary data.</text>
</comment>
<evidence type="ECO:0000313" key="4">
    <source>
        <dbReference type="Proteomes" id="UP001150062"/>
    </source>
</evidence>
<evidence type="ECO:0000256" key="1">
    <source>
        <dbReference type="SAM" id="MobiDB-lite"/>
    </source>
</evidence>
<protein>
    <submittedName>
        <fullName evidence="3">Australin</fullName>
    </submittedName>
</protein>